<evidence type="ECO:0000259" key="3">
    <source>
        <dbReference type="PROSITE" id="PS51212"/>
    </source>
</evidence>
<sequence length="564" mass="63982">MTPVIMLSTHFHSEILEYDRGVGSIDGKAEYHGYEADRAVQTASNPNRTVAMKGVSRKNESTWLSKRPPDVGIDAKTAQEDKERSIQIISGLPVVYAGCYQDYRETSKRTLQGNMWHDNKGMTVDACVTHCSKKGLVYIGLQYSVECWCSSTLRPARVNENGCNMKCSGDPQQMCGGQLYLSVYHITKDQPENSKIINKKEDHKEPDGILEGFKGCIEVGDTDNVFLHGFSQTDSSMSVLGCKSTCVQKKFSIAALTGGNQCHCGHLENTFNYQNPANHSRCNIPCSGFQGHYCGGSNHASLYLTNFEDPRCQNASFKKDGSMPLVALASFPGSGNTWVRHLIERSSGIYTGSFYTDGELYKKGFKGEKENWKKRNTIVVKTHDFNPDLIKEYDAAIVVIRNPYKAMVAEHNRKFGGHTGYATEDKYKKGSEWQDFVMGKSRTWTNTAMMWLQNCPKVLVVHFEDLIQHMNRELRRMMEFLNVDINEERLLCAEMDSEGKFKRPTKKTKMLTFDPFTQEMREYVDIYIKTVAMALKLHNQPDLPKEYNPGLSSDVRWICTYMVY</sequence>
<dbReference type="InterPro" id="IPR051589">
    <property type="entry name" value="Sialate-O-sulfotransferase"/>
</dbReference>
<dbReference type="SMART" id="SM00321">
    <property type="entry name" value="WSC"/>
    <property type="match status" value="2"/>
</dbReference>
<dbReference type="InterPro" id="IPR002889">
    <property type="entry name" value="WSC_carb-bd"/>
</dbReference>
<reference evidence="5" key="1">
    <citation type="submission" date="2025-08" db="UniProtKB">
        <authorList>
            <consortium name="RefSeq"/>
        </authorList>
    </citation>
    <scope>IDENTIFICATION</scope>
    <source>
        <tissue evidence="5">Testes</tissue>
    </source>
</reference>
<keyword evidence="4" id="KW-1185">Reference proteome</keyword>
<dbReference type="GeneID" id="100372495"/>
<evidence type="ECO:0000313" key="5">
    <source>
        <dbReference type="RefSeq" id="XP_002741011.2"/>
    </source>
</evidence>
<dbReference type="InterPro" id="IPR000863">
    <property type="entry name" value="Sulfotransferase_dom"/>
</dbReference>
<evidence type="ECO:0000313" key="4">
    <source>
        <dbReference type="Proteomes" id="UP000694865"/>
    </source>
</evidence>
<dbReference type="Proteomes" id="UP000694865">
    <property type="component" value="Unplaced"/>
</dbReference>
<evidence type="ECO:0000256" key="2">
    <source>
        <dbReference type="ARBA" id="ARBA00022737"/>
    </source>
</evidence>
<dbReference type="PANTHER" id="PTHR45964:SF9">
    <property type="entry name" value="SULFOTRANSFERASE"/>
    <property type="match status" value="1"/>
</dbReference>
<protein>
    <submittedName>
        <fullName evidence="5">WSC domain-containing protein 2-like</fullName>
    </submittedName>
</protein>
<dbReference type="PROSITE" id="PS51212">
    <property type="entry name" value="WSC"/>
    <property type="match status" value="2"/>
</dbReference>
<organism evidence="4 5">
    <name type="scientific">Saccoglossus kowalevskii</name>
    <name type="common">Acorn worm</name>
    <dbReference type="NCBI Taxonomy" id="10224"/>
    <lineage>
        <taxon>Eukaryota</taxon>
        <taxon>Metazoa</taxon>
        <taxon>Hemichordata</taxon>
        <taxon>Enteropneusta</taxon>
        <taxon>Harrimaniidae</taxon>
        <taxon>Saccoglossus</taxon>
    </lineage>
</organism>
<gene>
    <name evidence="5" type="primary">LOC100372495</name>
</gene>
<feature type="domain" description="WSC" evidence="3">
    <location>
        <begin position="93"/>
        <end position="187"/>
    </location>
</feature>
<dbReference type="Pfam" id="PF00685">
    <property type="entry name" value="Sulfotransfer_1"/>
    <property type="match status" value="1"/>
</dbReference>
<name>A0ABM0GZR8_SACKO</name>
<dbReference type="Pfam" id="PF01822">
    <property type="entry name" value="WSC"/>
    <property type="match status" value="2"/>
</dbReference>
<keyword evidence="2" id="KW-0677">Repeat</keyword>
<dbReference type="SUPFAM" id="SSF52540">
    <property type="entry name" value="P-loop containing nucleoside triphosphate hydrolases"/>
    <property type="match status" value="1"/>
</dbReference>
<comment type="similarity">
    <text evidence="1">Belongs to the WSCD family.</text>
</comment>
<dbReference type="Gene3D" id="3.40.50.300">
    <property type="entry name" value="P-loop containing nucleotide triphosphate hydrolases"/>
    <property type="match status" value="1"/>
</dbReference>
<dbReference type="PANTHER" id="PTHR45964">
    <property type="entry name" value="WSCD FAMILY MEMBER CG9164"/>
    <property type="match status" value="1"/>
</dbReference>
<feature type="domain" description="WSC" evidence="3">
    <location>
        <begin position="210"/>
        <end position="306"/>
    </location>
</feature>
<accession>A0ABM0GZR8</accession>
<evidence type="ECO:0000256" key="1">
    <source>
        <dbReference type="ARBA" id="ARBA00010236"/>
    </source>
</evidence>
<dbReference type="RefSeq" id="XP_002741011.2">
    <property type="nucleotide sequence ID" value="XM_002740965.2"/>
</dbReference>
<proteinExistence type="inferred from homology"/>
<dbReference type="InterPro" id="IPR027417">
    <property type="entry name" value="P-loop_NTPase"/>
</dbReference>